<dbReference type="GO" id="GO:0008270">
    <property type="term" value="F:zinc ion binding"/>
    <property type="evidence" value="ECO:0007669"/>
    <property type="project" value="UniProtKB-KW"/>
</dbReference>
<evidence type="ECO:0000256" key="10">
    <source>
        <dbReference type="SAM" id="Phobius"/>
    </source>
</evidence>
<evidence type="ECO:0000313" key="12">
    <source>
        <dbReference type="EMBL" id="CAG9310791.1"/>
    </source>
</evidence>
<keyword evidence="6 10" id="KW-1133">Transmembrane helix</keyword>
<dbReference type="Pfam" id="PF13639">
    <property type="entry name" value="zf-RING_2"/>
    <property type="match status" value="1"/>
</dbReference>
<gene>
    <name evidence="12" type="ORF">BSTOLATCC_MIC2505</name>
</gene>
<accession>A0AAU9IBK0</accession>
<dbReference type="EMBL" id="CAJZBQ010000003">
    <property type="protein sequence ID" value="CAG9310791.1"/>
    <property type="molecule type" value="Genomic_DNA"/>
</dbReference>
<dbReference type="PROSITE" id="PS50089">
    <property type="entry name" value="ZF_RING_2"/>
    <property type="match status" value="1"/>
</dbReference>
<dbReference type="PANTHER" id="PTHR46539">
    <property type="entry name" value="E3 UBIQUITIN-PROTEIN LIGASE ATL42"/>
    <property type="match status" value="1"/>
</dbReference>
<keyword evidence="13" id="KW-1185">Reference proteome</keyword>
<evidence type="ECO:0000256" key="8">
    <source>
        <dbReference type="PROSITE-ProRule" id="PRU00175"/>
    </source>
</evidence>
<dbReference type="SMART" id="SM00184">
    <property type="entry name" value="RING"/>
    <property type="match status" value="1"/>
</dbReference>
<evidence type="ECO:0000256" key="4">
    <source>
        <dbReference type="ARBA" id="ARBA00022771"/>
    </source>
</evidence>
<dbReference type="AlphaFoldDB" id="A0AAU9IBK0"/>
<name>A0AAU9IBK0_9CILI</name>
<evidence type="ECO:0000256" key="1">
    <source>
        <dbReference type="ARBA" id="ARBA00004370"/>
    </source>
</evidence>
<evidence type="ECO:0000256" key="7">
    <source>
        <dbReference type="ARBA" id="ARBA00023136"/>
    </source>
</evidence>
<evidence type="ECO:0000256" key="9">
    <source>
        <dbReference type="SAM" id="MobiDB-lite"/>
    </source>
</evidence>
<dbReference type="SUPFAM" id="SSF57850">
    <property type="entry name" value="RING/U-box"/>
    <property type="match status" value="1"/>
</dbReference>
<keyword evidence="4 8" id="KW-0863">Zinc-finger</keyword>
<feature type="transmembrane region" description="Helical" evidence="10">
    <location>
        <begin position="6"/>
        <end position="29"/>
    </location>
</feature>
<comment type="subcellular location">
    <subcellularLocation>
        <location evidence="1">Membrane</location>
    </subcellularLocation>
</comment>
<comment type="caution">
    <text evidence="12">The sequence shown here is derived from an EMBL/GenBank/DDBJ whole genome shotgun (WGS) entry which is preliminary data.</text>
</comment>
<feature type="domain" description="RING-type" evidence="11">
    <location>
        <begin position="91"/>
        <end position="134"/>
    </location>
</feature>
<dbReference type="GO" id="GO:0016020">
    <property type="term" value="C:membrane"/>
    <property type="evidence" value="ECO:0007669"/>
    <property type="project" value="UniProtKB-SubCell"/>
</dbReference>
<dbReference type="InterPro" id="IPR001841">
    <property type="entry name" value="Znf_RING"/>
</dbReference>
<dbReference type="Proteomes" id="UP001162131">
    <property type="component" value="Unassembled WGS sequence"/>
</dbReference>
<feature type="region of interest" description="Disordered" evidence="9">
    <location>
        <begin position="147"/>
        <end position="183"/>
    </location>
</feature>
<dbReference type="PANTHER" id="PTHR46539:SF9">
    <property type="entry name" value="RING-H2 FINGER PROTEIN ATL56"/>
    <property type="match status" value="1"/>
</dbReference>
<keyword evidence="5" id="KW-0862">Zinc</keyword>
<keyword evidence="7 10" id="KW-0472">Membrane</keyword>
<evidence type="ECO:0000256" key="3">
    <source>
        <dbReference type="ARBA" id="ARBA00022723"/>
    </source>
</evidence>
<keyword evidence="2 10" id="KW-0812">Transmembrane</keyword>
<evidence type="ECO:0000256" key="6">
    <source>
        <dbReference type="ARBA" id="ARBA00022989"/>
    </source>
</evidence>
<sequence length="183" mass="20949">MTDDMGQALTITALVLVSLFCMGCCLVLFRKMYKTAQRQRQIYDQHFLNYLRATNYAVLPENSAIFEDELERWFPRTSFTNGMVQVGQGTCCICFEDFIDGIHIRKLTCKHIFHAKCIDDWFHRRDAPKCPLCKVNPFVPAEQIPVPSANEQSDIQRGESEQGDQVAVLSGRDLEDEISHTLP</sequence>
<organism evidence="12 13">
    <name type="scientific">Blepharisma stoltei</name>
    <dbReference type="NCBI Taxonomy" id="1481888"/>
    <lineage>
        <taxon>Eukaryota</taxon>
        <taxon>Sar</taxon>
        <taxon>Alveolata</taxon>
        <taxon>Ciliophora</taxon>
        <taxon>Postciliodesmatophora</taxon>
        <taxon>Heterotrichea</taxon>
        <taxon>Heterotrichida</taxon>
        <taxon>Blepharismidae</taxon>
        <taxon>Blepharisma</taxon>
    </lineage>
</organism>
<evidence type="ECO:0000313" key="13">
    <source>
        <dbReference type="Proteomes" id="UP001162131"/>
    </source>
</evidence>
<dbReference type="InterPro" id="IPR013083">
    <property type="entry name" value="Znf_RING/FYVE/PHD"/>
</dbReference>
<keyword evidence="3" id="KW-0479">Metal-binding</keyword>
<evidence type="ECO:0000256" key="2">
    <source>
        <dbReference type="ARBA" id="ARBA00022692"/>
    </source>
</evidence>
<dbReference type="Gene3D" id="3.30.40.10">
    <property type="entry name" value="Zinc/RING finger domain, C3HC4 (zinc finger)"/>
    <property type="match status" value="1"/>
</dbReference>
<reference evidence="12" key="1">
    <citation type="submission" date="2021-09" db="EMBL/GenBank/DDBJ databases">
        <authorList>
            <consortium name="AG Swart"/>
            <person name="Singh M."/>
            <person name="Singh A."/>
            <person name="Seah K."/>
            <person name="Emmerich C."/>
        </authorList>
    </citation>
    <scope>NUCLEOTIDE SEQUENCE</scope>
    <source>
        <strain evidence="12">ATCC30299</strain>
    </source>
</reference>
<evidence type="ECO:0000259" key="11">
    <source>
        <dbReference type="PROSITE" id="PS50089"/>
    </source>
</evidence>
<evidence type="ECO:0000256" key="5">
    <source>
        <dbReference type="ARBA" id="ARBA00022833"/>
    </source>
</evidence>
<proteinExistence type="predicted"/>
<protein>
    <recommendedName>
        <fullName evidence="11">RING-type domain-containing protein</fullName>
    </recommendedName>
</protein>